<protein>
    <submittedName>
        <fullName evidence="1">Uncharacterized protein</fullName>
    </submittedName>
</protein>
<sequence>MYSLNVFLQEWTRINWMHGNFYNATNNRLESLNSKLKSVIAKFSTLQSFIDDFFKIVSTLRLERDHTAAVSSQKVCVKSFTDTSIEA</sequence>
<organism evidence="1 2">
    <name type="scientific">Stegodyphus mimosarum</name>
    <name type="common">African social velvet spider</name>
    <dbReference type="NCBI Taxonomy" id="407821"/>
    <lineage>
        <taxon>Eukaryota</taxon>
        <taxon>Metazoa</taxon>
        <taxon>Ecdysozoa</taxon>
        <taxon>Arthropoda</taxon>
        <taxon>Chelicerata</taxon>
        <taxon>Arachnida</taxon>
        <taxon>Araneae</taxon>
        <taxon>Araneomorphae</taxon>
        <taxon>Entelegynae</taxon>
        <taxon>Eresoidea</taxon>
        <taxon>Eresidae</taxon>
        <taxon>Stegodyphus</taxon>
    </lineage>
</organism>
<accession>A0A087UVR7</accession>
<gene>
    <name evidence="1" type="ORF">X975_16796</name>
</gene>
<reference evidence="1 2" key="1">
    <citation type="submission" date="2013-11" db="EMBL/GenBank/DDBJ databases">
        <title>Genome sequencing of Stegodyphus mimosarum.</title>
        <authorList>
            <person name="Bechsgaard J."/>
        </authorList>
    </citation>
    <scope>NUCLEOTIDE SEQUENCE [LARGE SCALE GENOMIC DNA]</scope>
</reference>
<dbReference type="AlphaFoldDB" id="A0A087UVR7"/>
<dbReference type="STRING" id="407821.A0A087UVR7"/>
<evidence type="ECO:0000313" key="1">
    <source>
        <dbReference type="EMBL" id="KFM81456.1"/>
    </source>
</evidence>
<feature type="non-terminal residue" evidence="1">
    <location>
        <position position="87"/>
    </location>
</feature>
<dbReference type="EMBL" id="KK121881">
    <property type="protein sequence ID" value="KFM81456.1"/>
    <property type="molecule type" value="Genomic_DNA"/>
</dbReference>
<name>A0A087UVR7_STEMI</name>
<dbReference type="OrthoDB" id="6504931at2759"/>
<keyword evidence="2" id="KW-1185">Reference proteome</keyword>
<dbReference type="Proteomes" id="UP000054359">
    <property type="component" value="Unassembled WGS sequence"/>
</dbReference>
<evidence type="ECO:0000313" key="2">
    <source>
        <dbReference type="Proteomes" id="UP000054359"/>
    </source>
</evidence>
<proteinExistence type="predicted"/>